<dbReference type="AlphaFoldDB" id="A0A512B2X2"/>
<evidence type="ECO:0000259" key="2">
    <source>
        <dbReference type="PROSITE" id="PS50943"/>
    </source>
</evidence>
<organism evidence="3 4">
    <name type="scientific">Adhaeribacter aerolatus</name>
    <dbReference type="NCBI Taxonomy" id="670289"/>
    <lineage>
        <taxon>Bacteria</taxon>
        <taxon>Pseudomonadati</taxon>
        <taxon>Bacteroidota</taxon>
        <taxon>Cytophagia</taxon>
        <taxon>Cytophagales</taxon>
        <taxon>Hymenobacteraceae</taxon>
        <taxon>Adhaeribacter</taxon>
    </lineage>
</organism>
<dbReference type="Gene3D" id="1.10.260.40">
    <property type="entry name" value="lambda repressor-like DNA-binding domains"/>
    <property type="match status" value="1"/>
</dbReference>
<dbReference type="GO" id="GO:0003677">
    <property type="term" value="F:DNA binding"/>
    <property type="evidence" value="ECO:0007669"/>
    <property type="project" value="UniProtKB-KW"/>
</dbReference>
<dbReference type="InterPro" id="IPR001387">
    <property type="entry name" value="Cro/C1-type_HTH"/>
</dbReference>
<comment type="caution">
    <text evidence="3">The sequence shown here is derived from an EMBL/GenBank/DDBJ whole genome shotgun (WGS) entry which is preliminary data.</text>
</comment>
<gene>
    <name evidence="3" type="ORF">AAE02nite_39650</name>
</gene>
<sequence length="106" mass="12153">MFLKSNLKWLRKRKKRTQEEVAFALALKRSTYSGYENGVGEPGLEKLLEIARYFGISLDGLVMTNLSLLTEFQFQQLLAKEVLSGQKKDPENVIMQLSKQYVQPPS</sequence>
<dbReference type="SUPFAM" id="SSF47413">
    <property type="entry name" value="lambda repressor-like DNA-binding domains"/>
    <property type="match status" value="1"/>
</dbReference>
<dbReference type="InterPro" id="IPR010982">
    <property type="entry name" value="Lambda_DNA-bd_dom_sf"/>
</dbReference>
<reference evidence="3 4" key="1">
    <citation type="submission" date="2019-07" db="EMBL/GenBank/DDBJ databases">
        <title>Whole genome shotgun sequence of Adhaeribacter aerolatus NBRC 106133.</title>
        <authorList>
            <person name="Hosoyama A."/>
            <person name="Uohara A."/>
            <person name="Ohji S."/>
            <person name="Ichikawa N."/>
        </authorList>
    </citation>
    <scope>NUCLEOTIDE SEQUENCE [LARGE SCALE GENOMIC DNA]</scope>
    <source>
        <strain evidence="3 4">NBRC 106133</strain>
    </source>
</reference>
<dbReference type="Proteomes" id="UP000321532">
    <property type="component" value="Unassembled WGS sequence"/>
</dbReference>
<evidence type="ECO:0000313" key="4">
    <source>
        <dbReference type="Proteomes" id="UP000321532"/>
    </source>
</evidence>
<dbReference type="PROSITE" id="PS50943">
    <property type="entry name" value="HTH_CROC1"/>
    <property type="match status" value="1"/>
</dbReference>
<keyword evidence="1" id="KW-0238">DNA-binding</keyword>
<evidence type="ECO:0000313" key="3">
    <source>
        <dbReference type="EMBL" id="GEO06301.1"/>
    </source>
</evidence>
<dbReference type="RefSeq" id="WP_146902037.1">
    <property type="nucleotide sequence ID" value="NZ_BJYS01000033.1"/>
</dbReference>
<dbReference type="Pfam" id="PF01381">
    <property type="entry name" value="HTH_3"/>
    <property type="match status" value="1"/>
</dbReference>
<name>A0A512B2X2_9BACT</name>
<accession>A0A512B2X2</accession>
<dbReference type="OrthoDB" id="3831186at2"/>
<dbReference type="PANTHER" id="PTHR46558">
    <property type="entry name" value="TRACRIPTIONAL REGULATORY PROTEIN-RELATED-RELATED"/>
    <property type="match status" value="1"/>
</dbReference>
<protein>
    <recommendedName>
        <fullName evidence="2">HTH cro/C1-type domain-containing protein</fullName>
    </recommendedName>
</protein>
<feature type="domain" description="HTH cro/C1-type" evidence="2">
    <location>
        <begin position="7"/>
        <end position="61"/>
    </location>
</feature>
<dbReference type="SMART" id="SM00530">
    <property type="entry name" value="HTH_XRE"/>
    <property type="match status" value="1"/>
</dbReference>
<keyword evidence="4" id="KW-1185">Reference proteome</keyword>
<proteinExistence type="predicted"/>
<dbReference type="CDD" id="cd00093">
    <property type="entry name" value="HTH_XRE"/>
    <property type="match status" value="1"/>
</dbReference>
<evidence type="ECO:0000256" key="1">
    <source>
        <dbReference type="ARBA" id="ARBA00023125"/>
    </source>
</evidence>
<dbReference type="PANTHER" id="PTHR46558:SF11">
    <property type="entry name" value="HTH-TYPE TRANSCRIPTIONAL REGULATOR XRE"/>
    <property type="match status" value="1"/>
</dbReference>
<dbReference type="EMBL" id="BJYS01000033">
    <property type="protein sequence ID" value="GEO06301.1"/>
    <property type="molecule type" value="Genomic_DNA"/>
</dbReference>